<organism evidence="2 3">
    <name type="scientific">Bifidobacterium commune</name>
    <dbReference type="NCBI Taxonomy" id="1505727"/>
    <lineage>
        <taxon>Bacteria</taxon>
        <taxon>Bacillati</taxon>
        <taxon>Actinomycetota</taxon>
        <taxon>Actinomycetes</taxon>
        <taxon>Bifidobacteriales</taxon>
        <taxon>Bifidobacteriaceae</taxon>
        <taxon>Bifidobacterium</taxon>
    </lineage>
</organism>
<feature type="transmembrane region" description="Helical" evidence="1">
    <location>
        <begin position="93"/>
        <end position="113"/>
    </location>
</feature>
<protein>
    <submittedName>
        <fullName evidence="2">Uncharacterized protein</fullName>
    </submittedName>
</protein>
<gene>
    <name evidence="2" type="ORF">GA0061077_0451</name>
</gene>
<feature type="transmembrane region" description="Helical" evidence="1">
    <location>
        <begin position="119"/>
        <end position="138"/>
    </location>
</feature>
<dbReference type="STRING" id="1505727.GA0061077_0451"/>
<proteinExistence type="predicted"/>
<feature type="transmembrane region" description="Helical" evidence="1">
    <location>
        <begin position="213"/>
        <end position="241"/>
    </location>
</feature>
<feature type="transmembrane region" description="Helical" evidence="1">
    <location>
        <begin position="277"/>
        <end position="297"/>
    </location>
</feature>
<evidence type="ECO:0000256" key="1">
    <source>
        <dbReference type="SAM" id="Phobius"/>
    </source>
</evidence>
<sequence length="449" mass="48147">MKGMIIALGGAVIFTVVLGLLVSLTLLVVSMEEGGETLSRFSLPLTLALMLLTQGAGFHAGSITLSIIPLLLTVLLVWLLASLTRRLSRSPKSYLSGLFVWLVVNWLFTQNIVVVLEDSLWTVLAKAGAVFTIAFLLGSLPQARLISRAGEWVNNNLPPKLISSLKLGLSNAVILILGYIVAGLVTVLVWIIANQSAAVRLFHMTNMGMGSRIITTICTLAWLPNLCLWALSWLFGGTFVVGDLASFSLWSDHAADLPAVPVFAIFPQALSNDTLRLCLVAIPMISGLLLAIIELFLPKCFAISAGKPDEPFNPGKIIGQFIYPLLSFFLTSALMALVVNILFVLSSGSLGQHRLAHVGVDPIASSRVVCLSSSVGFLGGWFAAIVLIALVFGVRITFNHLHTYNAAIEELKTDSDSTEKSSDPATLPTIAAPVDSENKVDIDLDSNQK</sequence>
<feature type="transmembrane region" description="Helical" evidence="1">
    <location>
        <begin position="172"/>
        <end position="193"/>
    </location>
</feature>
<keyword evidence="1" id="KW-0472">Membrane</keyword>
<keyword evidence="1" id="KW-0812">Transmembrane</keyword>
<feature type="transmembrane region" description="Helical" evidence="1">
    <location>
        <begin position="63"/>
        <end position="81"/>
    </location>
</feature>
<evidence type="ECO:0000313" key="3">
    <source>
        <dbReference type="Proteomes" id="UP000242610"/>
    </source>
</evidence>
<feature type="transmembrane region" description="Helical" evidence="1">
    <location>
        <begin position="375"/>
        <end position="398"/>
    </location>
</feature>
<accession>A0A1C4H1Q5</accession>
<dbReference type="Pfam" id="PF19877">
    <property type="entry name" value="DUF6350"/>
    <property type="match status" value="1"/>
</dbReference>
<keyword evidence="3" id="KW-1185">Reference proteome</keyword>
<feature type="transmembrane region" description="Helical" evidence="1">
    <location>
        <begin position="6"/>
        <end position="29"/>
    </location>
</feature>
<dbReference type="InterPro" id="IPR045931">
    <property type="entry name" value="DUF6350"/>
</dbReference>
<keyword evidence="1" id="KW-1133">Transmembrane helix</keyword>
<dbReference type="Proteomes" id="UP000242610">
    <property type="component" value="Unassembled WGS sequence"/>
</dbReference>
<dbReference type="AlphaFoldDB" id="A0A1C4H1Q5"/>
<dbReference type="EMBL" id="FMBL01000001">
    <property type="protein sequence ID" value="SCC78849.1"/>
    <property type="molecule type" value="Genomic_DNA"/>
</dbReference>
<reference evidence="3" key="1">
    <citation type="submission" date="2016-08" db="EMBL/GenBank/DDBJ databases">
        <authorList>
            <person name="Varghese N."/>
            <person name="Submissions Spin"/>
        </authorList>
    </citation>
    <scope>NUCLEOTIDE SEQUENCE [LARGE SCALE GENOMIC DNA]</scope>
    <source>
        <strain evidence="3">R-52791</strain>
    </source>
</reference>
<feature type="transmembrane region" description="Helical" evidence="1">
    <location>
        <begin position="317"/>
        <end position="345"/>
    </location>
</feature>
<evidence type="ECO:0000313" key="2">
    <source>
        <dbReference type="EMBL" id="SCC78849.1"/>
    </source>
</evidence>
<name>A0A1C4H1Q5_9BIFI</name>